<feature type="domain" description="Arabidopsis retrotransposon Orf1 C-terminal" evidence="2">
    <location>
        <begin position="30"/>
        <end position="193"/>
    </location>
</feature>
<name>A0AA35V028_LACSI</name>
<sequence>MFMSRKRLATARGKAPARNQNDAPDIPRFRDATAAENYMKSLPRKVASTKFVCKSTLISFGVLEGVTQLFPNIGWENLLNLMVHTYELPVIEFLSDCRLDNKNKKAAFQLLEDRRYIDFAVINDILGLSSSNTSTVFNVLPAEFNHETFWTEITRGIFICAGQDKPTSIIQPCLRISHRILVCTVFARKEAASGFVTLLARGLVIKVLDECQPVDNKTLLDERALTNTHHTRRRRRKSFTWYCPQRVGYIVLPDP</sequence>
<protein>
    <recommendedName>
        <fullName evidence="2">Arabidopsis retrotransposon Orf1 C-terminal domain-containing protein</fullName>
    </recommendedName>
</protein>
<evidence type="ECO:0000256" key="1">
    <source>
        <dbReference type="SAM" id="MobiDB-lite"/>
    </source>
</evidence>
<keyword evidence="4" id="KW-1185">Reference proteome</keyword>
<evidence type="ECO:0000259" key="2">
    <source>
        <dbReference type="Pfam" id="PF03078"/>
    </source>
</evidence>
<dbReference type="InterPro" id="IPR004312">
    <property type="entry name" value="ATHILA_Orf1_C"/>
</dbReference>
<proteinExistence type="predicted"/>
<gene>
    <name evidence="3" type="ORF">LSALG_LOCUS312</name>
</gene>
<accession>A0AA35V028</accession>
<evidence type="ECO:0000313" key="4">
    <source>
        <dbReference type="Proteomes" id="UP001177003"/>
    </source>
</evidence>
<reference evidence="3" key="1">
    <citation type="submission" date="2023-04" db="EMBL/GenBank/DDBJ databases">
        <authorList>
            <person name="Vijverberg K."/>
            <person name="Xiong W."/>
            <person name="Schranz E."/>
        </authorList>
    </citation>
    <scope>NUCLEOTIDE SEQUENCE</scope>
</reference>
<dbReference type="EMBL" id="OX465086">
    <property type="protein sequence ID" value="CAI9259418.1"/>
    <property type="molecule type" value="Genomic_DNA"/>
</dbReference>
<dbReference type="AlphaFoldDB" id="A0AA35V028"/>
<dbReference type="Proteomes" id="UP001177003">
    <property type="component" value="Chromosome 0"/>
</dbReference>
<feature type="region of interest" description="Disordered" evidence="1">
    <location>
        <begin position="1"/>
        <end position="26"/>
    </location>
</feature>
<evidence type="ECO:0000313" key="3">
    <source>
        <dbReference type="EMBL" id="CAI9259418.1"/>
    </source>
</evidence>
<organism evidence="3 4">
    <name type="scientific">Lactuca saligna</name>
    <name type="common">Willowleaf lettuce</name>
    <dbReference type="NCBI Taxonomy" id="75948"/>
    <lineage>
        <taxon>Eukaryota</taxon>
        <taxon>Viridiplantae</taxon>
        <taxon>Streptophyta</taxon>
        <taxon>Embryophyta</taxon>
        <taxon>Tracheophyta</taxon>
        <taxon>Spermatophyta</taxon>
        <taxon>Magnoliopsida</taxon>
        <taxon>eudicotyledons</taxon>
        <taxon>Gunneridae</taxon>
        <taxon>Pentapetalae</taxon>
        <taxon>asterids</taxon>
        <taxon>campanulids</taxon>
        <taxon>Asterales</taxon>
        <taxon>Asteraceae</taxon>
        <taxon>Cichorioideae</taxon>
        <taxon>Cichorieae</taxon>
        <taxon>Lactucinae</taxon>
        <taxon>Lactuca</taxon>
    </lineage>
</organism>
<dbReference type="Pfam" id="PF03078">
    <property type="entry name" value="ATHILA"/>
    <property type="match status" value="1"/>
</dbReference>